<dbReference type="GO" id="GO:0005829">
    <property type="term" value="C:cytosol"/>
    <property type="evidence" value="ECO:0007669"/>
    <property type="project" value="TreeGrafter"/>
</dbReference>
<dbReference type="SUPFAM" id="SSF51735">
    <property type="entry name" value="NAD(P)-binding Rossmann-fold domains"/>
    <property type="match status" value="1"/>
</dbReference>
<evidence type="ECO:0000256" key="13">
    <source>
        <dbReference type="HAMAP-Rule" id="MF_00102"/>
    </source>
</evidence>
<gene>
    <name evidence="13" type="primary">dapB</name>
    <name evidence="17" type="ORF">ATC03_12760</name>
</gene>
<keyword evidence="18" id="KW-1185">Reference proteome</keyword>
<feature type="region of interest" description="Disordered" evidence="14">
    <location>
        <begin position="250"/>
        <end position="280"/>
    </location>
</feature>
<dbReference type="AlphaFoldDB" id="A0A191WL17"/>
<comment type="similarity">
    <text evidence="1 13">Belongs to the DapB family.</text>
</comment>
<dbReference type="Proteomes" id="UP000078437">
    <property type="component" value="Chromosome"/>
</dbReference>
<evidence type="ECO:0000256" key="8">
    <source>
        <dbReference type="ARBA" id="ARBA00023154"/>
    </source>
</evidence>
<dbReference type="Pfam" id="PF01113">
    <property type="entry name" value="DapB_N"/>
    <property type="match status" value="1"/>
</dbReference>
<feature type="binding site" evidence="13">
    <location>
        <position position="134"/>
    </location>
    <ligand>
        <name>(S)-2,3,4,5-tetrahydrodipicolinate</name>
        <dbReference type="ChEBI" id="CHEBI:16845"/>
    </ligand>
</feature>
<feature type="binding site" evidence="13">
    <location>
        <begin position="75"/>
        <end position="77"/>
    </location>
    <ligand>
        <name>NAD(+)</name>
        <dbReference type="ChEBI" id="CHEBI:57540"/>
    </ligand>
</feature>
<evidence type="ECO:0000313" key="17">
    <source>
        <dbReference type="EMBL" id="ANJ28921.1"/>
    </source>
</evidence>
<feature type="domain" description="Dihydrodipicolinate reductase N-terminal" evidence="15">
    <location>
        <begin position="3"/>
        <end position="106"/>
    </location>
</feature>
<feature type="binding site" evidence="13">
    <location>
        <position position="37"/>
    </location>
    <ligand>
        <name>NADP(+)</name>
        <dbReference type="ChEBI" id="CHEBI:58349"/>
    </ligand>
</feature>
<organism evidence="17 18">
    <name type="scientific">Agromyces aureus</name>
    <dbReference type="NCBI Taxonomy" id="453304"/>
    <lineage>
        <taxon>Bacteria</taxon>
        <taxon>Bacillati</taxon>
        <taxon>Actinomycetota</taxon>
        <taxon>Actinomycetes</taxon>
        <taxon>Micrococcales</taxon>
        <taxon>Microbacteriaceae</taxon>
        <taxon>Agromyces</taxon>
    </lineage>
</organism>
<feature type="binding site" evidence="13">
    <location>
        <begin position="9"/>
        <end position="14"/>
    </location>
    <ligand>
        <name>NAD(+)</name>
        <dbReference type="ChEBI" id="CHEBI:57540"/>
    </ligand>
</feature>
<evidence type="ECO:0000256" key="9">
    <source>
        <dbReference type="ARBA" id="ARBA00037922"/>
    </source>
</evidence>
<comment type="pathway">
    <text evidence="9 13">Amino-acid biosynthesis; L-lysine biosynthesis via DAP pathway; (S)-tetrahydrodipicolinate from L-aspartate: step 4/4.</text>
</comment>
<comment type="function">
    <text evidence="13">Catalyzes the conversion of 4-hydroxy-tetrahydrodipicolinate (HTPA) to tetrahydrodipicolinate.</text>
</comment>
<dbReference type="PROSITE" id="PS01298">
    <property type="entry name" value="DAPB"/>
    <property type="match status" value="1"/>
</dbReference>
<dbReference type="InterPro" id="IPR000846">
    <property type="entry name" value="DapB_N"/>
</dbReference>
<comment type="catalytic activity">
    <reaction evidence="12 13">
        <text>(S)-2,3,4,5-tetrahydrodipicolinate + NAD(+) + H2O = (2S,4S)-4-hydroxy-2,3,4,5-tetrahydrodipicolinate + NADH + H(+)</text>
        <dbReference type="Rhea" id="RHEA:35323"/>
        <dbReference type="ChEBI" id="CHEBI:15377"/>
        <dbReference type="ChEBI" id="CHEBI:15378"/>
        <dbReference type="ChEBI" id="CHEBI:16845"/>
        <dbReference type="ChEBI" id="CHEBI:57540"/>
        <dbReference type="ChEBI" id="CHEBI:57945"/>
        <dbReference type="ChEBI" id="CHEBI:67139"/>
        <dbReference type="EC" id="1.17.1.8"/>
    </reaction>
</comment>
<evidence type="ECO:0000256" key="5">
    <source>
        <dbReference type="ARBA" id="ARBA00022915"/>
    </source>
</evidence>
<keyword evidence="6 13" id="KW-0560">Oxidoreductase</keyword>
<keyword evidence="8 13" id="KW-0457">Lysine biosynthesis</keyword>
<evidence type="ECO:0000256" key="3">
    <source>
        <dbReference type="ARBA" id="ARBA00022605"/>
    </source>
</evidence>
<dbReference type="NCBIfam" id="TIGR00036">
    <property type="entry name" value="dapB"/>
    <property type="match status" value="1"/>
</dbReference>
<dbReference type="GO" id="GO:0050661">
    <property type="term" value="F:NADP binding"/>
    <property type="evidence" value="ECO:0007669"/>
    <property type="project" value="UniProtKB-UniRule"/>
</dbReference>
<dbReference type="PANTHER" id="PTHR20836:SF0">
    <property type="entry name" value="4-HYDROXY-TETRAHYDRODIPICOLINATE REDUCTASE 1, CHLOROPLASTIC-RELATED"/>
    <property type="match status" value="1"/>
</dbReference>
<dbReference type="GO" id="GO:0016726">
    <property type="term" value="F:oxidoreductase activity, acting on CH or CH2 groups, NAD or NADP as acceptor"/>
    <property type="evidence" value="ECO:0007669"/>
    <property type="project" value="UniProtKB-UniRule"/>
</dbReference>
<evidence type="ECO:0000256" key="12">
    <source>
        <dbReference type="ARBA" id="ARBA00049396"/>
    </source>
</evidence>
<dbReference type="FunFam" id="3.30.360.10:FF:000009">
    <property type="entry name" value="4-hydroxy-tetrahydrodipicolinate reductase"/>
    <property type="match status" value="1"/>
</dbReference>
<dbReference type="GO" id="GO:0008839">
    <property type="term" value="F:4-hydroxy-tetrahydrodipicolinate reductase"/>
    <property type="evidence" value="ECO:0007669"/>
    <property type="project" value="UniProtKB-UniRule"/>
</dbReference>
<dbReference type="OrthoDB" id="9790352at2"/>
<sequence>MTIRVAVAGATGKMGMLALALVEGADDLELHAALSSRSELDEMLGADVVLDVTHPAASAGIVEFAAGAGIPIVVGTSGWSSDRIAEIERFVRGHDEAGAVLFIPNFSIGSTLGTAFAALAAPWFDSIEIVEAHHAGKVDSPSGTAVRTAELIGEARAAAGPVEAPHADQRARGQLVSGVPVHSLRMSGLLAEQRVVLGGDGETLTIAHSTLSPSSYEAGILLALRRATEATGVTVGLGALLGLDLPGAEAPAAAAPAAPAPPAPAAPAPAAPAPPAPAAE</sequence>
<dbReference type="EC" id="1.17.1.8" evidence="10 13"/>
<feature type="compositionally biased region" description="Pro residues" evidence="14">
    <location>
        <begin position="258"/>
        <end position="280"/>
    </location>
</feature>
<comment type="caution">
    <text evidence="13">Was originally thought to be a dihydrodipicolinate reductase (DHDPR), catalyzing the conversion of dihydrodipicolinate to tetrahydrodipicolinate. However, it was shown in E.coli that the substrate of the enzymatic reaction is not dihydrodipicolinate (DHDP) but in fact (2S,4S)-4-hydroxy-2,3,4,5-tetrahydrodipicolinic acid (HTPA), the product released by the DapA-catalyzed reaction.</text>
</comment>
<dbReference type="GO" id="GO:0009089">
    <property type="term" value="P:lysine biosynthetic process via diaminopimelate"/>
    <property type="evidence" value="ECO:0007669"/>
    <property type="project" value="UniProtKB-UniRule"/>
</dbReference>
<dbReference type="EMBL" id="CP013979">
    <property type="protein sequence ID" value="ANJ28921.1"/>
    <property type="molecule type" value="Genomic_DNA"/>
</dbReference>
<dbReference type="Gene3D" id="3.40.50.720">
    <property type="entry name" value="NAD(P)-binding Rossmann-like Domain"/>
    <property type="match status" value="1"/>
</dbReference>
<evidence type="ECO:0000256" key="2">
    <source>
        <dbReference type="ARBA" id="ARBA00022490"/>
    </source>
</evidence>
<dbReference type="InterPro" id="IPR023940">
    <property type="entry name" value="DHDPR_bac"/>
</dbReference>
<keyword evidence="4 13" id="KW-0521">NADP</keyword>
<feature type="domain" description="Dihydrodipicolinate reductase C-terminal" evidence="16">
    <location>
        <begin position="115"/>
        <end position="232"/>
    </location>
</feature>
<evidence type="ECO:0000256" key="10">
    <source>
        <dbReference type="ARBA" id="ARBA00038983"/>
    </source>
</evidence>
<comment type="subcellular location">
    <subcellularLocation>
        <location evidence="13">Cytoplasm</location>
    </subcellularLocation>
</comment>
<dbReference type="CDD" id="cd02274">
    <property type="entry name" value="DHDPR_N"/>
    <property type="match status" value="1"/>
</dbReference>
<dbReference type="SUPFAM" id="SSF55347">
    <property type="entry name" value="Glyceraldehyde-3-phosphate dehydrogenase-like, C-terminal domain"/>
    <property type="match status" value="1"/>
</dbReference>
<dbReference type="GO" id="GO:0019877">
    <property type="term" value="P:diaminopimelate biosynthetic process"/>
    <property type="evidence" value="ECO:0007669"/>
    <property type="project" value="UniProtKB-UniRule"/>
</dbReference>
<keyword evidence="5 13" id="KW-0220">Diaminopimelate biosynthesis</keyword>
<evidence type="ECO:0000259" key="16">
    <source>
        <dbReference type="Pfam" id="PF05173"/>
    </source>
</evidence>
<dbReference type="PANTHER" id="PTHR20836">
    <property type="entry name" value="DIHYDRODIPICOLINATE REDUCTASE"/>
    <property type="match status" value="1"/>
</dbReference>
<dbReference type="InterPro" id="IPR022663">
    <property type="entry name" value="DapB_C"/>
</dbReference>
<dbReference type="Gene3D" id="3.30.360.10">
    <property type="entry name" value="Dihydrodipicolinate Reductase, domain 2"/>
    <property type="match status" value="1"/>
</dbReference>
<evidence type="ECO:0000256" key="6">
    <source>
        <dbReference type="ARBA" id="ARBA00023002"/>
    </source>
</evidence>
<comment type="catalytic activity">
    <reaction evidence="11 13">
        <text>(S)-2,3,4,5-tetrahydrodipicolinate + NADP(+) + H2O = (2S,4S)-4-hydroxy-2,3,4,5-tetrahydrodipicolinate + NADPH + H(+)</text>
        <dbReference type="Rhea" id="RHEA:35331"/>
        <dbReference type="ChEBI" id="CHEBI:15377"/>
        <dbReference type="ChEBI" id="CHEBI:15378"/>
        <dbReference type="ChEBI" id="CHEBI:16845"/>
        <dbReference type="ChEBI" id="CHEBI:57783"/>
        <dbReference type="ChEBI" id="CHEBI:58349"/>
        <dbReference type="ChEBI" id="CHEBI:67139"/>
        <dbReference type="EC" id="1.17.1.8"/>
    </reaction>
</comment>
<reference evidence="18" key="2">
    <citation type="submission" date="2016-01" db="EMBL/GenBank/DDBJ databases">
        <title>Complete genome sequence of Agromyces aureus AR33T and comparison with related organisms.</title>
        <authorList>
            <person name="Corretto E."/>
            <person name="Antonielli L."/>
            <person name="Sessitsch A."/>
            <person name="Brader G."/>
        </authorList>
    </citation>
    <scope>NUCLEOTIDE SEQUENCE [LARGE SCALE GENOMIC DNA]</scope>
    <source>
        <strain evidence="18">AR33</strain>
    </source>
</reference>
<reference evidence="17 18" key="1">
    <citation type="journal article" date="2016" name="Int. J. Syst. Evol. Microbiol.">
        <title>Agromyces aureus sp. nov., isolated from the rhizosphere of Salix caprea L. grown in a heavy-metal-contaminated soil.</title>
        <authorList>
            <person name="Corretto E."/>
            <person name="Antonielli L."/>
            <person name="Sessitsch A."/>
            <person name="Compant S."/>
            <person name="Gorfer M."/>
            <person name="Kuffner M."/>
            <person name="Brader G."/>
        </authorList>
    </citation>
    <scope>NUCLEOTIDE SEQUENCE [LARGE SCALE GENOMIC DNA]</scope>
    <source>
        <strain evidence="17 18">AR33</strain>
    </source>
</reference>
<evidence type="ECO:0000313" key="18">
    <source>
        <dbReference type="Proteomes" id="UP000078437"/>
    </source>
</evidence>
<evidence type="ECO:0000256" key="7">
    <source>
        <dbReference type="ARBA" id="ARBA00023027"/>
    </source>
</evidence>
<dbReference type="RefSeq" id="WP_067882122.1">
    <property type="nucleotide sequence ID" value="NZ_CP013979.1"/>
</dbReference>
<evidence type="ECO:0000256" key="1">
    <source>
        <dbReference type="ARBA" id="ARBA00006642"/>
    </source>
</evidence>
<protein>
    <recommendedName>
        <fullName evidence="10 13">4-hydroxy-tetrahydrodipicolinate reductase</fullName>
        <shortName evidence="13">HTPA reductase</shortName>
        <ecNumber evidence="10 13">1.17.1.8</ecNumber>
    </recommendedName>
</protein>
<comment type="subunit">
    <text evidence="13">Homotetramer.</text>
</comment>
<feature type="binding site" evidence="13">
    <location>
        <begin position="143"/>
        <end position="144"/>
    </location>
    <ligand>
        <name>(S)-2,3,4,5-tetrahydrodipicolinate</name>
        <dbReference type="ChEBI" id="CHEBI:16845"/>
    </ligand>
</feature>
<feature type="active site" description="Proton donor" evidence="13">
    <location>
        <position position="137"/>
    </location>
</feature>
<dbReference type="PIRSF" id="PIRSF000161">
    <property type="entry name" value="DHPR"/>
    <property type="match status" value="1"/>
</dbReference>
<dbReference type="HAMAP" id="MF_00102">
    <property type="entry name" value="DapB"/>
    <property type="match status" value="1"/>
</dbReference>
<accession>A0A191WL17</accession>
<dbReference type="STRING" id="453304.ATC03_12760"/>
<dbReference type="InterPro" id="IPR022664">
    <property type="entry name" value="DapB_N_CS"/>
</dbReference>
<name>A0A191WL17_9MICO</name>
<evidence type="ECO:0000256" key="4">
    <source>
        <dbReference type="ARBA" id="ARBA00022857"/>
    </source>
</evidence>
<keyword evidence="7 13" id="KW-0520">NAD</keyword>
<keyword evidence="2 13" id="KW-0963">Cytoplasm</keyword>
<dbReference type="Pfam" id="PF05173">
    <property type="entry name" value="DapB_C"/>
    <property type="match status" value="1"/>
</dbReference>
<dbReference type="UniPathway" id="UPA00034">
    <property type="reaction ID" value="UER00018"/>
</dbReference>
<proteinExistence type="inferred from homology"/>
<evidence type="ECO:0000256" key="11">
    <source>
        <dbReference type="ARBA" id="ARBA00049080"/>
    </source>
</evidence>
<dbReference type="KEGG" id="agy:ATC03_12760"/>
<evidence type="ECO:0000256" key="14">
    <source>
        <dbReference type="SAM" id="MobiDB-lite"/>
    </source>
</evidence>
<evidence type="ECO:0000259" key="15">
    <source>
        <dbReference type="Pfam" id="PF01113"/>
    </source>
</evidence>
<dbReference type="GO" id="GO:0051287">
    <property type="term" value="F:NAD binding"/>
    <property type="evidence" value="ECO:0007669"/>
    <property type="project" value="UniProtKB-UniRule"/>
</dbReference>
<dbReference type="InterPro" id="IPR036291">
    <property type="entry name" value="NAD(P)-bd_dom_sf"/>
</dbReference>
<feature type="active site" description="Proton donor/acceptor" evidence="13">
    <location>
        <position position="133"/>
    </location>
</feature>
<keyword evidence="3 13" id="KW-0028">Amino-acid biosynthesis</keyword>
<comment type="caution">
    <text evidence="13">Lacks conserved residue(s) required for the propagation of feature annotation.</text>
</comment>